<protein>
    <recommendedName>
        <fullName evidence="4">Exonuclease domain-containing protein</fullName>
    </recommendedName>
</protein>
<organism evidence="5 6">
    <name type="scientific">Desulfuromonas versatilis</name>
    <dbReference type="NCBI Taxonomy" id="2802975"/>
    <lineage>
        <taxon>Bacteria</taxon>
        <taxon>Pseudomonadati</taxon>
        <taxon>Thermodesulfobacteriota</taxon>
        <taxon>Desulfuromonadia</taxon>
        <taxon>Desulfuromonadales</taxon>
        <taxon>Desulfuromonadaceae</taxon>
        <taxon>Desulfuromonas</taxon>
    </lineage>
</organism>
<dbReference type="EMBL" id="AP024355">
    <property type="protein sequence ID" value="BCR04694.1"/>
    <property type="molecule type" value="Genomic_DNA"/>
</dbReference>
<dbReference type="CDD" id="cd06127">
    <property type="entry name" value="DEDDh"/>
    <property type="match status" value="1"/>
</dbReference>
<keyword evidence="3" id="KW-0269">Exonuclease</keyword>
<evidence type="ECO:0000259" key="4">
    <source>
        <dbReference type="SMART" id="SM00479"/>
    </source>
</evidence>
<feature type="domain" description="Exonuclease" evidence="4">
    <location>
        <begin position="17"/>
        <end position="219"/>
    </location>
</feature>
<reference evidence="5 6" key="1">
    <citation type="journal article" date="2016" name="C (Basel)">
        <title>Selective Growth of and Electricity Production by Marine Exoelectrogenic Bacteria in Self-Aggregated Hydrogel of Microbially Reduced Graphene Oxide.</title>
        <authorList>
            <person name="Yoshida N."/>
            <person name="Goto Y."/>
            <person name="Miyata Y."/>
        </authorList>
    </citation>
    <scope>NUCLEOTIDE SEQUENCE [LARGE SCALE GENOMIC DNA]</scope>
    <source>
        <strain evidence="5 6">NIT-T3</strain>
    </source>
</reference>
<evidence type="ECO:0000256" key="3">
    <source>
        <dbReference type="ARBA" id="ARBA00022839"/>
    </source>
</evidence>
<evidence type="ECO:0000256" key="2">
    <source>
        <dbReference type="ARBA" id="ARBA00022801"/>
    </source>
</evidence>
<keyword evidence="6" id="KW-1185">Reference proteome</keyword>
<dbReference type="SUPFAM" id="SSF53098">
    <property type="entry name" value="Ribonuclease H-like"/>
    <property type="match status" value="1"/>
</dbReference>
<dbReference type="Proteomes" id="UP001319827">
    <property type="component" value="Chromosome"/>
</dbReference>
<proteinExistence type="predicted"/>
<gene>
    <name evidence="5" type="ORF">DESUT3_17630</name>
</gene>
<dbReference type="Gene3D" id="3.30.420.10">
    <property type="entry name" value="Ribonuclease H-like superfamily/Ribonuclease H"/>
    <property type="match status" value="1"/>
</dbReference>
<dbReference type="InterPro" id="IPR036397">
    <property type="entry name" value="RNaseH_sf"/>
</dbReference>
<evidence type="ECO:0000313" key="5">
    <source>
        <dbReference type="EMBL" id="BCR04694.1"/>
    </source>
</evidence>
<evidence type="ECO:0000256" key="1">
    <source>
        <dbReference type="ARBA" id="ARBA00022722"/>
    </source>
</evidence>
<dbReference type="PANTHER" id="PTHR30231">
    <property type="entry name" value="DNA POLYMERASE III SUBUNIT EPSILON"/>
    <property type="match status" value="1"/>
</dbReference>
<evidence type="ECO:0000313" key="6">
    <source>
        <dbReference type="Proteomes" id="UP001319827"/>
    </source>
</evidence>
<dbReference type="PANTHER" id="PTHR30231:SF4">
    <property type="entry name" value="PROTEIN NEN2"/>
    <property type="match status" value="1"/>
</dbReference>
<name>A0ABN6DXR2_9BACT</name>
<keyword evidence="1" id="KW-0540">Nuclease</keyword>
<dbReference type="Pfam" id="PF00929">
    <property type="entry name" value="RNase_T"/>
    <property type="match status" value="1"/>
</dbReference>
<dbReference type="InterPro" id="IPR013520">
    <property type="entry name" value="Ribonucl_H"/>
</dbReference>
<dbReference type="SMART" id="SM00479">
    <property type="entry name" value="EXOIII"/>
    <property type="match status" value="1"/>
</dbReference>
<reference evidence="5 6" key="2">
    <citation type="journal article" date="2021" name="Int. J. Syst. Evol. Microbiol.">
        <title>Isolation and Polyphasic Characterization of Desulfuromonas versatilis sp. Nov., an Electrogenic Bacteria Capable of Versatile Metabolism Isolated from a Graphene Oxide-Reducing Enrichment Culture.</title>
        <authorList>
            <person name="Xie L."/>
            <person name="Yoshida N."/>
            <person name="Ishii S."/>
            <person name="Meng L."/>
        </authorList>
    </citation>
    <scope>NUCLEOTIDE SEQUENCE [LARGE SCALE GENOMIC DNA]</scope>
    <source>
        <strain evidence="5 6">NIT-T3</strain>
    </source>
</reference>
<keyword evidence="2" id="KW-0378">Hydrolase</keyword>
<accession>A0ABN6DXR2</accession>
<sequence length="235" mass="27642">MDPFRRKGENVAEQTQKFVFIDVETTGTNPESHGIVQISGCVQVGDEVRETFDHFVRPFPQDRIDDQALKVCGIDRRQLLPKDDPALLHVPGKEFLEPQEVFSLLREMLTRYVSPYEKKDKFQFVGYNAHSFDMPFVRRFWEKNNDRYFGSWFWYPCLDVMLVWAQILQPVREQLPNFRLATVARHCGIEVDDTRLHDSMYDIELTRALWLEARRIIEQGRSVPPPGTQGELFDF</sequence>
<dbReference type="InterPro" id="IPR012337">
    <property type="entry name" value="RNaseH-like_sf"/>
</dbReference>